<evidence type="ECO:0000313" key="8">
    <source>
        <dbReference type="EMBL" id="KAK3769134.1"/>
    </source>
</evidence>
<dbReference type="Pfam" id="PF17682">
    <property type="entry name" value="Tau95_N"/>
    <property type="match status" value="1"/>
</dbReference>
<evidence type="ECO:0000256" key="4">
    <source>
        <dbReference type="ARBA" id="ARBA00023242"/>
    </source>
</evidence>
<evidence type="ECO:0000256" key="2">
    <source>
        <dbReference type="ARBA" id="ARBA00023125"/>
    </source>
</evidence>
<protein>
    <recommendedName>
        <fullName evidence="10">General transcription factor 3C polypeptide 5</fullName>
    </recommendedName>
</protein>
<dbReference type="Gene3D" id="3.30.200.160">
    <property type="entry name" value="TFIIIC, subcomplex tauA, subunit Sfc1, barrel domain"/>
    <property type="match status" value="1"/>
</dbReference>
<dbReference type="PANTHER" id="PTHR13230:SF5">
    <property type="entry name" value="GENERAL TRANSCRIPTION FACTOR 3C POLYPEPTIDE 5"/>
    <property type="match status" value="1"/>
</dbReference>
<dbReference type="InterPro" id="IPR019136">
    <property type="entry name" value="TF_IIIC_su-5_HTH"/>
</dbReference>
<evidence type="ECO:0000259" key="6">
    <source>
        <dbReference type="Pfam" id="PF09734"/>
    </source>
</evidence>
<dbReference type="GO" id="GO:0005634">
    <property type="term" value="C:nucleus"/>
    <property type="evidence" value="ECO:0007669"/>
    <property type="project" value="UniProtKB-SubCell"/>
</dbReference>
<feature type="compositionally biased region" description="Polar residues" evidence="5">
    <location>
        <begin position="13"/>
        <end position="31"/>
    </location>
</feature>
<comment type="subcellular location">
    <subcellularLocation>
        <location evidence="1">Nucleus</location>
    </subcellularLocation>
</comment>
<dbReference type="GO" id="GO:0000127">
    <property type="term" value="C:transcription factor TFIIIC complex"/>
    <property type="evidence" value="ECO:0007669"/>
    <property type="project" value="InterPro"/>
</dbReference>
<feature type="compositionally biased region" description="Low complexity" evidence="5">
    <location>
        <begin position="216"/>
        <end position="231"/>
    </location>
</feature>
<dbReference type="InterPro" id="IPR040454">
    <property type="entry name" value="TF_IIIC_Tfc1/Sfc1"/>
</dbReference>
<dbReference type="InterPro" id="IPR041499">
    <property type="entry name" value="Tfc1/Sfc1_N"/>
</dbReference>
<dbReference type="GO" id="GO:0001003">
    <property type="term" value="F:RNA polymerase III type 2 promoter sequence-specific DNA binding"/>
    <property type="evidence" value="ECO:0007669"/>
    <property type="project" value="TreeGrafter"/>
</dbReference>
<dbReference type="GO" id="GO:0001002">
    <property type="term" value="F:RNA polymerase III type 1 promoter sequence-specific DNA binding"/>
    <property type="evidence" value="ECO:0007669"/>
    <property type="project" value="TreeGrafter"/>
</dbReference>
<accession>A0AAE0ZGS2</accession>
<dbReference type="InterPro" id="IPR042536">
    <property type="entry name" value="TFIIIC_tauA_Sfc1"/>
</dbReference>
<feature type="region of interest" description="Disordered" evidence="5">
    <location>
        <begin position="201"/>
        <end position="233"/>
    </location>
</feature>
<reference evidence="8" key="1">
    <citation type="journal article" date="2023" name="G3 (Bethesda)">
        <title>A reference genome for the long-term kleptoplast-retaining sea slug Elysia crispata morphotype clarki.</title>
        <authorList>
            <person name="Eastman K.E."/>
            <person name="Pendleton A.L."/>
            <person name="Shaikh M.A."/>
            <person name="Suttiyut T."/>
            <person name="Ogas R."/>
            <person name="Tomko P."/>
            <person name="Gavelis G."/>
            <person name="Widhalm J.R."/>
            <person name="Wisecaver J.H."/>
        </authorList>
    </citation>
    <scope>NUCLEOTIDE SEQUENCE</scope>
    <source>
        <strain evidence="8">ECLA1</strain>
    </source>
</reference>
<evidence type="ECO:0000256" key="3">
    <source>
        <dbReference type="ARBA" id="ARBA00023163"/>
    </source>
</evidence>
<dbReference type="PANTHER" id="PTHR13230">
    <property type="entry name" value="GENERAL TRANSCRIPTION FACTOR IIIC, POLYPEPTIDE 5"/>
    <property type="match status" value="1"/>
</dbReference>
<feature type="domain" description="Transcription factor IIIC subunit Tfc1/Sfc1 triple barrel" evidence="7">
    <location>
        <begin position="136"/>
        <end position="263"/>
    </location>
</feature>
<evidence type="ECO:0000256" key="1">
    <source>
        <dbReference type="ARBA" id="ARBA00004123"/>
    </source>
</evidence>
<proteinExistence type="predicted"/>
<organism evidence="8 9">
    <name type="scientific">Elysia crispata</name>
    <name type="common">lettuce slug</name>
    <dbReference type="NCBI Taxonomy" id="231223"/>
    <lineage>
        <taxon>Eukaryota</taxon>
        <taxon>Metazoa</taxon>
        <taxon>Spiralia</taxon>
        <taxon>Lophotrochozoa</taxon>
        <taxon>Mollusca</taxon>
        <taxon>Gastropoda</taxon>
        <taxon>Heterobranchia</taxon>
        <taxon>Euthyneura</taxon>
        <taxon>Panpulmonata</taxon>
        <taxon>Sacoglossa</taxon>
        <taxon>Placobranchoidea</taxon>
        <taxon>Plakobranchidae</taxon>
        <taxon>Elysia</taxon>
    </lineage>
</organism>
<gene>
    <name evidence="8" type="ORF">RRG08_067111</name>
</gene>
<keyword evidence="2" id="KW-0238">DNA-binding</keyword>
<name>A0AAE0ZGS2_9GAST</name>
<evidence type="ECO:0000256" key="5">
    <source>
        <dbReference type="SAM" id="MobiDB-lite"/>
    </source>
</evidence>
<comment type="caution">
    <text evidence="8">The sequence shown here is derived from an EMBL/GenBank/DDBJ whole genome shotgun (WGS) entry which is preliminary data.</text>
</comment>
<dbReference type="EMBL" id="JAWDGP010003964">
    <property type="protein sequence ID" value="KAK3769134.1"/>
    <property type="molecule type" value="Genomic_DNA"/>
</dbReference>
<evidence type="ECO:0000259" key="7">
    <source>
        <dbReference type="Pfam" id="PF17682"/>
    </source>
</evidence>
<feature type="domain" description="Transcription factor IIIC subunit 5 HTH" evidence="6">
    <location>
        <begin position="310"/>
        <end position="457"/>
    </location>
</feature>
<evidence type="ECO:0008006" key="10">
    <source>
        <dbReference type="Google" id="ProtNLM"/>
    </source>
</evidence>
<evidence type="ECO:0000313" key="9">
    <source>
        <dbReference type="Proteomes" id="UP001283361"/>
    </source>
</evidence>
<sequence length="593" mass="67359">MSDEESPPEYTVKPSSSKSRQAMNETEASVSIDNDGDMEIDDAEDEDDEEAGENLDATATVGDEDRDGEGTNEDGSTQVWESNQDNFADFQFEGEGDGLESGLINSVEDLEAKLAGLWSAGDKILTAKIDKSRRFVCIDYPGVVQNIDRALATLEGTKAISKVLSENGRMPLYFRPDDCYSKPVYANCTHSQNLLVRVRRRKKKISRPGKSMERTAAANSMTSAKSASASAEDGSGGYEYQLVIDGIVDRMYTFDGMCDFQYLPVERNQTASTSTATRSDKDSYSEILSQLAPRFEDEREEYLSRKTHLFLPPLLFSRRQIPVPFQFEDDQPSRRTTDVIETERKNRFLGSIHVTFDHTGVPMEPHPDASLYLGKLPQNQQKMGLEALRKLFKERPVWTKAGLQVNIEATYRQYIKFLLPMVAFYFTNGAWKSLWCKLGYDPRTVPASKVYQTVDFRIRKLVNRSKIDGKREQYSRGAFRFNTETPKTTSSLESSTEVQYMSNINATYAAKNTAKAVKELEYVYHQGMMPPFRQMRYQVCDIHHPEIQAKLHENDGKETVCTERDGWCVADFTDICRDILHREVERLQAAQDQ</sequence>
<keyword evidence="3" id="KW-0804">Transcription</keyword>
<feature type="compositionally biased region" description="Acidic residues" evidence="5">
    <location>
        <begin position="34"/>
        <end position="53"/>
    </location>
</feature>
<dbReference type="Proteomes" id="UP001283361">
    <property type="component" value="Unassembled WGS sequence"/>
</dbReference>
<dbReference type="GO" id="GO:0006384">
    <property type="term" value="P:transcription initiation at RNA polymerase III promoter"/>
    <property type="evidence" value="ECO:0007669"/>
    <property type="project" value="InterPro"/>
</dbReference>
<keyword evidence="9" id="KW-1185">Reference proteome</keyword>
<feature type="compositionally biased region" description="Acidic residues" evidence="5">
    <location>
        <begin position="62"/>
        <end position="72"/>
    </location>
</feature>
<dbReference type="Pfam" id="PF09734">
    <property type="entry name" value="Tau95"/>
    <property type="match status" value="1"/>
</dbReference>
<feature type="region of interest" description="Disordered" evidence="5">
    <location>
        <begin position="1"/>
        <end position="79"/>
    </location>
</feature>
<keyword evidence="4" id="KW-0539">Nucleus</keyword>
<dbReference type="AlphaFoldDB" id="A0AAE0ZGS2"/>